<name>A0AAP0NNZ4_9MAGN</name>
<accession>A0AAP0NNZ4</accession>
<comment type="caution">
    <text evidence="1">The sequence shown here is derived from an EMBL/GenBank/DDBJ whole genome shotgun (WGS) entry which is preliminary data.</text>
</comment>
<proteinExistence type="predicted"/>
<evidence type="ECO:0000313" key="1">
    <source>
        <dbReference type="EMBL" id="KAK9113738.1"/>
    </source>
</evidence>
<gene>
    <name evidence="1" type="ORF">Syun_020535</name>
</gene>
<evidence type="ECO:0000313" key="2">
    <source>
        <dbReference type="Proteomes" id="UP001420932"/>
    </source>
</evidence>
<keyword evidence="2" id="KW-1185">Reference proteome</keyword>
<reference evidence="1 2" key="1">
    <citation type="submission" date="2024-01" db="EMBL/GenBank/DDBJ databases">
        <title>Genome assemblies of Stephania.</title>
        <authorList>
            <person name="Yang L."/>
        </authorList>
    </citation>
    <scope>NUCLEOTIDE SEQUENCE [LARGE SCALE GENOMIC DNA]</scope>
    <source>
        <strain evidence="1">YNDBR</strain>
        <tissue evidence="1">Leaf</tissue>
    </source>
</reference>
<protein>
    <submittedName>
        <fullName evidence="1">Uncharacterized protein</fullName>
    </submittedName>
</protein>
<dbReference type="AlphaFoldDB" id="A0AAP0NNZ4"/>
<dbReference type="EMBL" id="JBBNAF010000009">
    <property type="protein sequence ID" value="KAK9113738.1"/>
    <property type="molecule type" value="Genomic_DNA"/>
</dbReference>
<sequence length="61" mass="6743">MEKVKQEEGGGVPLFCRSFLVPQVNLLEGYFGYFGSNFLVPKVNWLVPPLTGCLHETVGCP</sequence>
<organism evidence="1 2">
    <name type="scientific">Stephania yunnanensis</name>
    <dbReference type="NCBI Taxonomy" id="152371"/>
    <lineage>
        <taxon>Eukaryota</taxon>
        <taxon>Viridiplantae</taxon>
        <taxon>Streptophyta</taxon>
        <taxon>Embryophyta</taxon>
        <taxon>Tracheophyta</taxon>
        <taxon>Spermatophyta</taxon>
        <taxon>Magnoliopsida</taxon>
        <taxon>Ranunculales</taxon>
        <taxon>Menispermaceae</taxon>
        <taxon>Menispermoideae</taxon>
        <taxon>Cissampelideae</taxon>
        <taxon>Stephania</taxon>
    </lineage>
</organism>
<dbReference type="Proteomes" id="UP001420932">
    <property type="component" value="Unassembled WGS sequence"/>
</dbReference>